<dbReference type="Pfam" id="PF09913">
    <property type="entry name" value="DUF2142"/>
    <property type="match status" value="1"/>
</dbReference>
<feature type="transmembrane region" description="Helical" evidence="9">
    <location>
        <begin position="441"/>
        <end position="460"/>
    </location>
</feature>
<feature type="transmembrane region" description="Helical" evidence="9">
    <location>
        <begin position="271"/>
        <end position="290"/>
    </location>
</feature>
<evidence type="ECO:0000256" key="4">
    <source>
        <dbReference type="ARBA" id="ARBA00022679"/>
    </source>
</evidence>
<dbReference type="InterPro" id="IPR018674">
    <property type="entry name" value="DUF2142_membrane"/>
</dbReference>
<dbReference type="Proteomes" id="UP001501480">
    <property type="component" value="Unassembled WGS sequence"/>
</dbReference>
<dbReference type="PANTHER" id="PTHR33908:SF11">
    <property type="entry name" value="MEMBRANE PROTEIN"/>
    <property type="match status" value="1"/>
</dbReference>
<keyword evidence="11" id="KW-1185">Reference proteome</keyword>
<feature type="transmembrane region" description="Helical" evidence="9">
    <location>
        <begin position="153"/>
        <end position="171"/>
    </location>
</feature>
<feature type="transmembrane region" description="Helical" evidence="9">
    <location>
        <begin position="348"/>
        <end position="365"/>
    </location>
</feature>
<keyword evidence="5 9" id="KW-0812">Transmembrane</keyword>
<keyword evidence="2" id="KW-1003">Cell membrane</keyword>
<protein>
    <recommendedName>
        <fullName evidence="12">DUF2142 domain-containing protein</fullName>
    </recommendedName>
</protein>
<feature type="transmembrane region" description="Helical" evidence="9">
    <location>
        <begin position="484"/>
        <end position="507"/>
    </location>
</feature>
<sequence length="518" mass="54190">MISAVSTRRRGWGAYEVAVAALFGVVLVVTVAWGMLLPAFDGPDEPWHHNSVARLVDGGGWPPAYEAMVLESTWNAVCESGAAVPGEAGRSTPTSPGERGPLLDGTSQGSAVPDFMLQHPPAHYGLVAVVVTAAGGGDVAWDRAQLVMRAVSAVLVASAVALVVGAVRWATGDRRAGLVGGASVLAIPFFTNAGAYVSNDTLLVAACSATLYLLLRAVREPGAAAWLLPAAGAAYGLALLTKGFALFLAPVVAVLTVLVVIGRRDDRRRSVLQAGAAAVLCLGIGGWWWIRNYLTLGTVQPSRLGARERSESPIDGYSLQDFAVGALDRLNATFWGRGGRPEVALPDVVPWTLSVVLGILVVVALTHRGARWLLVVLAFYPAAVAGTVILNAHGIYWDTGRPFQGVQGRYLYSGVAAFCLAVGSAFHVVSRRLPPRMDRAALPALLIILVAGSVAAQVWTLTRTWASRDPGSALLRGVAEGSPWTLWSVLAVAVVGASSAVLVTAAARVQVEHRAPHL</sequence>
<evidence type="ECO:0000256" key="5">
    <source>
        <dbReference type="ARBA" id="ARBA00022692"/>
    </source>
</evidence>
<feature type="transmembrane region" description="Helical" evidence="9">
    <location>
        <begin position="372"/>
        <end position="390"/>
    </location>
</feature>
<evidence type="ECO:0000256" key="6">
    <source>
        <dbReference type="ARBA" id="ARBA00022989"/>
    </source>
</evidence>
<reference evidence="10 11" key="1">
    <citation type="journal article" date="2019" name="Int. J. Syst. Evol. Microbiol.">
        <title>The Global Catalogue of Microorganisms (GCM) 10K type strain sequencing project: providing services to taxonomists for standard genome sequencing and annotation.</title>
        <authorList>
            <consortium name="The Broad Institute Genomics Platform"/>
            <consortium name="The Broad Institute Genome Sequencing Center for Infectious Disease"/>
            <person name="Wu L."/>
            <person name="Ma J."/>
        </authorList>
    </citation>
    <scope>NUCLEOTIDE SEQUENCE [LARGE SCALE GENOMIC DNA]</scope>
    <source>
        <strain evidence="10 11">JCM 15749</strain>
    </source>
</reference>
<evidence type="ECO:0000256" key="7">
    <source>
        <dbReference type="ARBA" id="ARBA00023136"/>
    </source>
</evidence>
<accession>A0ABN2VXI1</accession>
<evidence type="ECO:0000313" key="10">
    <source>
        <dbReference type="EMBL" id="GAA2076118.1"/>
    </source>
</evidence>
<evidence type="ECO:0000256" key="2">
    <source>
        <dbReference type="ARBA" id="ARBA00022475"/>
    </source>
</evidence>
<dbReference type="EMBL" id="BAAAPY010000004">
    <property type="protein sequence ID" value="GAA2076118.1"/>
    <property type="molecule type" value="Genomic_DNA"/>
</dbReference>
<feature type="transmembrane region" description="Helical" evidence="9">
    <location>
        <begin position="12"/>
        <end position="36"/>
    </location>
</feature>
<dbReference type="PANTHER" id="PTHR33908">
    <property type="entry name" value="MANNOSYLTRANSFERASE YKCB-RELATED"/>
    <property type="match status" value="1"/>
</dbReference>
<dbReference type="InterPro" id="IPR050297">
    <property type="entry name" value="LipidA_mod_glycosyltrf_83"/>
</dbReference>
<keyword evidence="4" id="KW-0808">Transferase</keyword>
<keyword evidence="7 9" id="KW-0472">Membrane</keyword>
<evidence type="ECO:0008006" key="12">
    <source>
        <dbReference type="Google" id="ProtNLM"/>
    </source>
</evidence>
<evidence type="ECO:0000313" key="11">
    <source>
        <dbReference type="Proteomes" id="UP001501480"/>
    </source>
</evidence>
<evidence type="ECO:0000256" key="1">
    <source>
        <dbReference type="ARBA" id="ARBA00004651"/>
    </source>
</evidence>
<gene>
    <name evidence="10" type="ORF">GCM10009821_14140</name>
</gene>
<evidence type="ECO:0000256" key="3">
    <source>
        <dbReference type="ARBA" id="ARBA00022676"/>
    </source>
</evidence>
<proteinExistence type="predicted"/>
<keyword evidence="3" id="KW-0328">Glycosyltransferase</keyword>
<evidence type="ECO:0000256" key="9">
    <source>
        <dbReference type="SAM" id="Phobius"/>
    </source>
</evidence>
<evidence type="ECO:0000256" key="8">
    <source>
        <dbReference type="SAM" id="MobiDB-lite"/>
    </source>
</evidence>
<name>A0ABN2VXI1_9ACTN</name>
<organism evidence="10 11">
    <name type="scientific">Aeromicrobium halocynthiae</name>
    <dbReference type="NCBI Taxonomy" id="560557"/>
    <lineage>
        <taxon>Bacteria</taxon>
        <taxon>Bacillati</taxon>
        <taxon>Actinomycetota</taxon>
        <taxon>Actinomycetes</taxon>
        <taxon>Propionibacteriales</taxon>
        <taxon>Nocardioidaceae</taxon>
        <taxon>Aeromicrobium</taxon>
    </lineage>
</organism>
<keyword evidence="6 9" id="KW-1133">Transmembrane helix</keyword>
<comment type="caution">
    <text evidence="10">The sequence shown here is derived from an EMBL/GenBank/DDBJ whole genome shotgun (WGS) entry which is preliminary data.</text>
</comment>
<feature type="transmembrane region" description="Helical" evidence="9">
    <location>
        <begin position="244"/>
        <end position="262"/>
    </location>
</feature>
<feature type="transmembrane region" description="Helical" evidence="9">
    <location>
        <begin position="410"/>
        <end position="429"/>
    </location>
</feature>
<comment type="subcellular location">
    <subcellularLocation>
        <location evidence="1">Cell membrane</location>
        <topology evidence="1">Multi-pass membrane protein</topology>
    </subcellularLocation>
</comment>
<feature type="region of interest" description="Disordered" evidence="8">
    <location>
        <begin position="84"/>
        <end position="104"/>
    </location>
</feature>